<evidence type="ECO:0008006" key="6">
    <source>
        <dbReference type="Google" id="ProtNLM"/>
    </source>
</evidence>
<dbReference type="PANTHER" id="PTHR30004">
    <property type="entry name" value="4-HYDROXYTHREONINE-4-PHOSPHATE DEHYDROGENASE"/>
    <property type="match status" value="1"/>
</dbReference>
<evidence type="ECO:0000313" key="4">
    <source>
        <dbReference type="EMBL" id="GGB87486.1"/>
    </source>
</evidence>
<dbReference type="InterPro" id="IPR005255">
    <property type="entry name" value="PdxA_fam"/>
</dbReference>
<name>A0ABQ1K7B1_9GAMM</name>
<organism evidence="4 5">
    <name type="scientific">Marinobacterium zhoushanense</name>
    <dbReference type="NCBI Taxonomy" id="1679163"/>
    <lineage>
        <taxon>Bacteria</taxon>
        <taxon>Pseudomonadati</taxon>
        <taxon>Pseudomonadota</taxon>
        <taxon>Gammaproteobacteria</taxon>
        <taxon>Oceanospirillales</taxon>
        <taxon>Oceanospirillaceae</taxon>
        <taxon>Marinobacterium</taxon>
    </lineage>
</organism>
<keyword evidence="2" id="KW-0560">Oxidoreductase</keyword>
<evidence type="ECO:0000256" key="1">
    <source>
        <dbReference type="ARBA" id="ARBA00022723"/>
    </source>
</evidence>
<reference evidence="5" key="1">
    <citation type="journal article" date="2019" name="Int. J. Syst. Evol. Microbiol.">
        <title>The Global Catalogue of Microorganisms (GCM) 10K type strain sequencing project: providing services to taxonomists for standard genome sequencing and annotation.</title>
        <authorList>
            <consortium name="The Broad Institute Genomics Platform"/>
            <consortium name="The Broad Institute Genome Sequencing Center for Infectious Disease"/>
            <person name="Wu L."/>
            <person name="Ma J."/>
        </authorList>
    </citation>
    <scope>NUCLEOTIDE SEQUENCE [LARGE SCALE GENOMIC DNA]</scope>
    <source>
        <strain evidence="5">CGMCC 1.15341</strain>
    </source>
</reference>
<evidence type="ECO:0000313" key="5">
    <source>
        <dbReference type="Proteomes" id="UP000629025"/>
    </source>
</evidence>
<dbReference type="PANTHER" id="PTHR30004:SF6">
    <property type="entry name" value="D-THREONATE 4-PHOSPHATE DEHYDROGENASE"/>
    <property type="match status" value="1"/>
</dbReference>
<accession>A0ABQ1K7B1</accession>
<proteinExistence type="predicted"/>
<dbReference type="EMBL" id="BMIJ01000002">
    <property type="protein sequence ID" value="GGB87486.1"/>
    <property type="molecule type" value="Genomic_DNA"/>
</dbReference>
<protein>
    <recommendedName>
        <fullName evidence="6">Pyridoxal phosphate biosynthetic protein PdxA</fullName>
    </recommendedName>
</protein>
<keyword evidence="1" id="KW-0479">Metal-binding</keyword>
<keyword evidence="5" id="KW-1185">Reference proteome</keyword>
<dbReference type="Proteomes" id="UP000629025">
    <property type="component" value="Unassembled WGS sequence"/>
</dbReference>
<dbReference type="Pfam" id="PF04166">
    <property type="entry name" value="PdxA"/>
    <property type="match status" value="1"/>
</dbReference>
<gene>
    <name evidence="4" type="ORF">GCM10011352_11800</name>
</gene>
<evidence type="ECO:0000256" key="3">
    <source>
        <dbReference type="ARBA" id="ARBA00023027"/>
    </source>
</evidence>
<evidence type="ECO:0000256" key="2">
    <source>
        <dbReference type="ARBA" id="ARBA00023002"/>
    </source>
</evidence>
<sequence length="172" mass="18315">MLMSPVYRVVNTTLHLSLREAINVLNKELILNALDATDEALKILGLNNSRIGVCGLNPHAGEGGLMGMEEIEFITEAVEGAQRIGINAEGPFPSDALFADRMYDAYLALYHDQGHIPVKVASPRLASAITIGTPVLFGSVAHGSGLDISGQGKASETALIQALKNLVMYSQK</sequence>
<dbReference type="Gene3D" id="3.40.718.10">
    <property type="entry name" value="Isopropylmalate Dehydrogenase"/>
    <property type="match status" value="1"/>
</dbReference>
<comment type="caution">
    <text evidence="4">The sequence shown here is derived from an EMBL/GenBank/DDBJ whole genome shotgun (WGS) entry which is preliminary data.</text>
</comment>
<keyword evidence="3" id="KW-0520">NAD</keyword>
<dbReference type="SUPFAM" id="SSF53659">
    <property type="entry name" value="Isocitrate/Isopropylmalate dehydrogenase-like"/>
    <property type="match status" value="1"/>
</dbReference>